<name>A0A0N1PEK5_LEPSE</name>
<dbReference type="OMA" id="WLAHTHA"/>
<feature type="region of interest" description="Disordered" evidence="1">
    <location>
        <begin position="146"/>
        <end position="172"/>
    </location>
</feature>
<feature type="region of interest" description="Disordered" evidence="1">
    <location>
        <begin position="448"/>
        <end position="558"/>
    </location>
</feature>
<feature type="compositionally biased region" description="Low complexity" evidence="1">
    <location>
        <begin position="298"/>
        <end position="309"/>
    </location>
</feature>
<reference evidence="2 3" key="1">
    <citation type="journal article" date="2015" name="PLoS Pathog.">
        <title>Leptomonas seymouri: Adaptations to the Dixenous Life Cycle Analyzed by Genome Sequencing, Transcriptome Profiling and Co-infection with Leishmania donovani.</title>
        <authorList>
            <person name="Kraeva N."/>
            <person name="Butenko A."/>
            <person name="Hlavacova J."/>
            <person name="Kostygov A."/>
            <person name="Myskova J."/>
            <person name="Grybchuk D."/>
            <person name="Lestinova T."/>
            <person name="Votypka J."/>
            <person name="Volf P."/>
            <person name="Opperdoes F."/>
            <person name="Flegontov P."/>
            <person name="Lukes J."/>
            <person name="Yurchenko V."/>
        </authorList>
    </citation>
    <scope>NUCLEOTIDE SEQUENCE [LARGE SCALE GENOMIC DNA]</scope>
    <source>
        <strain evidence="2 3">ATCC 30220</strain>
    </source>
</reference>
<accession>A0A0N1PEK5</accession>
<dbReference type="Proteomes" id="UP000038009">
    <property type="component" value="Unassembled WGS sequence"/>
</dbReference>
<evidence type="ECO:0000256" key="1">
    <source>
        <dbReference type="SAM" id="MobiDB-lite"/>
    </source>
</evidence>
<feature type="region of interest" description="Disordered" evidence="1">
    <location>
        <begin position="1"/>
        <end position="61"/>
    </location>
</feature>
<feature type="compositionally biased region" description="Polar residues" evidence="1">
    <location>
        <begin position="529"/>
        <end position="543"/>
    </location>
</feature>
<feature type="compositionally biased region" description="Polar residues" evidence="1">
    <location>
        <begin position="494"/>
        <end position="511"/>
    </location>
</feature>
<feature type="compositionally biased region" description="Low complexity" evidence="1">
    <location>
        <begin position="146"/>
        <end position="155"/>
    </location>
</feature>
<feature type="compositionally biased region" description="Acidic residues" evidence="1">
    <location>
        <begin position="948"/>
        <end position="957"/>
    </location>
</feature>
<proteinExistence type="predicted"/>
<dbReference type="VEuPathDB" id="TriTrypDB:Lsey_0094_0160"/>
<dbReference type="EMBL" id="LJSK01000094">
    <property type="protein sequence ID" value="KPI87291.1"/>
    <property type="molecule type" value="Genomic_DNA"/>
</dbReference>
<feature type="compositionally biased region" description="Basic and acidic residues" evidence="1">
    <location>
        <begin position="394"/>
        <end position="417"/>
    </location>
</feature>
<feature type="compositionally biased region" description="Pro residues" evidence="1">
    <location>
        <begin position="343"/>
        <end position="353"/>
    </location>
</feature>
<keyword evidence="3" id="KW-1185">Reference proteome</keyword>
<dbReference type="OrthoDB" id="266361at2759"/>
<evidence type="ECO:0000313" key="3">
    <source>
        <dbReference type="Proteomes" id="UP000038009"/>
    </source>
</evidence>
<feature type="compositionally biased region" description="Polar residues" evidence="1">
    <location>
        <begin position="310"/>
        <end position="325"/>
    </location>
</feature>
<evidence type="ECO:0000313" key="2">
    <source>
        <dbReference type="EMBL" id="KPI87291.1"/>
    </source>
</evidence>
<feature type="region of interest" description="Disordered" evidence="1">
    <location>
        <begin position="294"/>
        <end position="432"/>
    </location>
</feature>
<comment type="caution">
    <text evidence="2">The sequence shown here is derived from an EMBL/GenBank/DDBJ whole genome shotgun (WGS) entry which is preliminary data.</text>
</comment>
<dbReference type="AlphaFoldDB" id="A0A0N1PEK5"/>
<gene>
    <name evidence="2" type="ORF">ABL78_3628</name>
</gene>
<sequence length="1019" mass="107818">MPPKGTGRVKAGKGMHAKPPAQATLQRESTHHEAPPPFASSHDTKGAQEVTKSQKRRGRPRLLTLSFLHDLQDAPPPPLLAPPLLAGAVEESGLLTAMGLPALGPPQPAWKEVAEQQAELTVASSPTPNPPPSVFTSAVTISPPSASSVSVGAASMEGEAGTPPTSHEVVSPSDLCPAPLSTVGCPRNDSYSSGPPSMLSCLAACFGWQLASYSFSEGDEVQFSLRRHSNSSVRATVKASCGVFDQLQKSDNTAPASHVYVNGTAVSLDKCAALLYHMTERIAPDRELDTQPQQLITPSLPSPESFSLSTDSPTVQPSPVLTQVGRTLAAPRGAEKRARCRSPSPPSPPPMSPHPRSASGSLSRNKAQRENDEGYAAPPWQNEGSLNDVAPIDATRRENENERVPKRERKAPQHVDEASPPSSLPPSPSSRIGMAASMKVELAHSPVSVAPPRQQQDQHPQRKGGADDGPLAFLLLQTAGAASPPPRPPPQRPASTKRSLANSALVATTEGSPGKGTMPPSRSRRANVGTLTGPSGTTASGDATTVGREYSPPSAHSASLHGSAKLSFFMPYMLAPAYAPAGTAFVSGGGGDGAPTTEKHEDSSRGTPGQLKAFSGLDGWSAESSLRWLAHTHAVSREFELLTDSHTLHTSTEDSAFCGDDNEADEREMKESKSNGAAADVAAAVRATLQQRWRQRSLLWSQMEESLRLSVGSGRLRGDALEAGVQALQAGEEEQLRYGGVGRGEDGGLGGYEHLVTTGREAALHAFPSIPPRPLLPVSGKTVVEAQHRISAAEEAEAKTGEDGNARGYPPRYAVYPDGIPAADRIVIDRTYTTRGSYVVAPTPSFLLPGGGYVVKNEEEHEEMEGRTAANLAHMQSPLPSSLPALLVNPQEDLHYHIYKRFLTKGMREALEAEGTLVIGPDGIGPVRSTNTEGTHARVSSKPGVNRDDDDNDDGETQENNKEEKRTASCVPAVRAEASTINAAGDAEQPGSADIDYILRYRPAIQRIPMPDVESQYGL</sequence>
<feature type="region of interest" description="Disordered" evidence="1">
    <location>
        <begin position="589"/>
        <end position="609"/>
    </location>
</feature>
<organism evidence="2 3">
    <name type="scientific">Leptomonas seymouri</name>
    <dbReference type="NCBI Taxonomy" id="5684"/>
    <lineage>
        <taxon>Eukaryota</taxon>
        <taxon>Discoba</taxon>
        <taxon>Euglenozoa</taxon>
        <taxon>Kinetoplastea</taxon>
        <taxon>Metakinetoplastina</taxon>
        <taxon>Trypanosomatida</taxon>
        <taxon>Trypanosomatidae</taxon>
        <taxon>Leishmaniinae</taxon>
        <taxon>Leptomonas</taxon>
    </lineage>
</organism>
<feature type="compositionally biased region" description="Pro residues" evidence="1">
    <location>
        <begin position="483"/>
        <end position="492"/>
    </location>
</feature>
<feature type="region of interest" description="Disordered" evidence="1">
    <location>
        <begin position="921"/>
        <end position="969"/>
    </location>
</feature>
<protein>
    <submittedName>
        <fullName evidence="2">Uncharacterized protein</fullName>
    </submittedName>
</protein>